<dbReference type="AlphaFoldDB" id="A0A835RSZ3"/>
<reference evidence="2 3" key="1">
    <citation type="journal article" date="2020" name="Nat. Food">
        <title>A phased Vanilla planifolia genome enables genetic improvement of flavour and production.</title>
        <authorList>
            <person name="Hasing T."/>
            <person name="Tang H."/>
            <person name="Brym M."/>
            <person name="Khazi F."/>
            <person name="Huang T."/>
            <person name="Chambers A.H."/>
        </authorList>
    </citation>
    <scope>NUCLEOTIDE SEQUENCE [LARGE SCALE GENOMIC DNA]</scope>
    <source>
        <tissue evidence="2">Leaf</tissue>
    </source>
</reference>
<evidence type="ECO:0000256" key="1">
    <source>
        <dbReference type="SAM" id="MobiDB-lite"/>
    </source>
</evidence>
<organism evidence="2 3">
    <name type="scientific">Vanilla planifolia</name>
    <name type="common">Vanilla</name>
    <dbReference type="NCBI Taxonomy" id="51239"/>
    <lineage>
        <taxon>Eukaryota</taxon>
        <taxon>Viridiplantae</taxon>
        <taxon>Streptophyta</taxon>
        <taxon>Embryophyta</taxon>
        <taxon>Tracheophyta</taxon>
        <taxon>Spermatophyta</taxon>
        <taxon>Magnoliopsida</taxon>
        <taxon>Liliopsida</taxon>
        <taxon>Asparagales</taxon>
        <taxon>Orchidaceae</taxon>
        <taxon>Vanilloideae</taxon>
        <taxon>Vanilleae</taxon>
        <taxon>Vanilla</taxon>
    </lineage>
</organism>
<accession>A0A835RSZ3</accession>
<name>A0A835RSZ3_VANPL</name>
<dbReference type="Proteomes" id="UP000636800">
    <property type="component" value="Chromosome 2"/>
</dbReference>
<protein>
    <submittedName>
        <fullName evidence="2">Uncharacterized protein</fullName>
    </submittedName>
</protein>
<dbReference type="OrthoDB" id="8062037at2759"/>
<evidence type="ECO:0000313" key="2">
    <source>
        <dbReference type="EMBL" id="KAG0491357.1"/>
    </source>
</evidence>
<comment type="caution">
    <text evidence="2">The sequence shown here is derived from an EMBL/GenBank/DDBJ whole genome shotgun (WGS) entry which is preliminary data.</text>
</comment>
<dbReference type="EMBL" id="JADCNL010000002">
    <property type="protein sequence ID" value="KAG0491357.1"/>
    <property type="molecule type" value="Genomic_DNA"/>
</dbReference>
<evidence type="ECO:0000313" key="3">
    <source>
        <dbReference type="Proteomes" id="UP000636800"/>
    </source>
</evidence>
<proteinExistence type="predicted"/>
<keyword evidence="3" id="KW-1185">Reference proteome</keyword>
<feature type="compositionally biased region" description="Basic and acidic residues" evidence="1">
    <location>
        <begin position="120"/>
        <end position="138"/>
    </location>
</feature>
<feature type="region of interest" description="Disordered" evidence="1">
    <location>
        <begin position="120"/>
        <end position="151"/>
    </location>
</feature>
<sequence length="181" mass="19308">MPIGLAPQLNRRSDDSGMGLSGSVFLAGTAATAVAGRESLRFEGLLERIEDVVDEMSVGRGVPSGPVTLVTAEAPASKLWRMTLPPEVERLRGLFLPGSSFRADEARAFVGEEVGEDLSLLRREGSRQGEDGRRKGSEEVPGGGGGKRGVDPFALSVVKLRHLSLLPKRGRVNCKEVEGEE</sequence>
<gene>
    <name evidence="2" type="ORF">HPP92_004755</name>
</gene>